<keyword evidence="1" id="KW-1133">Transmembrane helix</keyword>
<name>A0ABS1BQ34_9SPHI</name>
<comment type="caution">
    <text evidence="2">The sequence shown here is derived from an EMBL/GenBank/DDBJ whole genome shotgun (WGS) entry which is preliminary data.</text>
</comment>
<accession>A0ABS1BQ34</accession>
<proteinExistence type="predicted"/>
<keyword evidence="3" id="KW-1185">Reference proteome</keyword>
<dbReference type="EMBL" id="JAEHFY010000062">
    <property type="protein sequence ID" value="MBK0384564.1"/>
    <property type="molecule type" value="Genomic_DNA"/>
</dbReference>
<feature type="transmembrane region" description="Helical" evidence="1">
    <location>
        <begin position="34"/>
        <end position="59"/>
    </location>
</feature>
<dbReference type="Proteomes" id="UP000660024">
    <property type="component" value="Unassembled WGS sequence"/>
</dbReference>
<keyword evidence="1" id="KW-0812">Transmembrane</keyword>
<sequence length="229" mass="25893">MTRRTANILTGILSVGLLTTLVFRLTNVPGGMFLSGLALGIMWIIIIVLTCLILTAILNRIFKTKSFLTIFFLTTTLGFTYFHYKLYSPTLTIVVPTNYSGEVDLVLANVKDNILTLDTNGIGYIDQWTFEKTYTRPIVIDQEGNNLDSLLVGFNPTSFWSKGKSCCIDNQEIYTKGFKIKRNKKEDAFKFRSLIDLIDRKIIKTIKPDQHTLIQTETTIDSSENGITK</sequence>
<evidence type="ECO:0000313" key="2">
    <source>
        <dbReference type="EMBL" id="MBK0384564.1"/>
    </source>
</evidence>
<evidence type="ECO:0000256" key="1">
    <source>
        <dbReference type="SAM" id="Phobius"/>
    </source>
</evidence>
<feature type="transmembrane region" description="Helical" evidence="1">
    <location>
        <begin position="66"/>
        <end position="84"/>
    </location>
</feature>
<reference evidence="2 3" key="1">
    <citation type="submission" date="2020-12" db="EMBL/GenBank/DDBJ databases">
        <title>Bacterial novel species Pedobacter sp. SD-b isolated from soil.</title>
        <authorList>
            <person name="Jung H.-Y."/>
        </authorList>
    </citation>
    <scope>NUCLEOTIDE SEQUENCE [LARGE SCALE GENOMIC DNA]</scope>
    <source>
        <strain evidence="2 3">SD-b</strain>
    </source>
</reference>
<gene>
    <name evidence="2" type="ORF">I5M32_16510</name>
</gene>
<protein>
    <submittedName>
        <fullName evidence="2">Uncharacterized protein</fullName>
    </submittedName>
</protein>
<organism evidence="2 3">
    <name type="scientific">Pedobacter segetis</name>
    <dbReference type="NCBI Taxonomy" id="2793069"/>
    <lineage>
        <taxon>Bacteria</taxon>
        <taxon>Pseudomonadati</taxon>
        <taxon>Bacteroidota</taxon>
        <taxon>Sphingobacteriia</taxon>
        <taxon>Sphingobacteriales</taxon>
        <taxon>Sphingobacteriaceae</taxon>
        <taxon>Pedobacter</taxon>
    </lineage>
</organism>
<keyword evidence="1" id="KW-0472">Membrane</keyword>
<evidence type="ECO:0000313" key="3">
    <source>
        <dbReference type="Proteomes" id="UP000660024"/>
    </source>
</evidence>